<evidence type="ECO:0000256" key="1">
    <source>
        <dbReference type="SAM" id="Phobius"/>
    </source>
</evidence>
<reference evidence="2 3" key="1">
    <citation type="journal article" date="2024" name="G3 (Bethesda)">
        <title>Genome assembly of Hibiscus sabdariffa L. provides insights into metabolisms of medicinal natural products.</title>
        <authorList>
            <person name="Kim T."/>
        </authorList>
    </citation>
    <scope>NUCLEOTIDE SEQUENCE [LARGE SCALE GENOMIC DNA]</scope>
    <source>
        <strain evidence="2">TK-2024</strain>
        <tissue evidence="2">Old leaves</tissue>
    </source>
</reference>
<evidence type="ECO:0000313" key="2">
    <source>
        <dbReference type="EMBL" id="KAK8602386.1"/>
    </source>
</evidence>
<dbReference type="EMBL" id="JBBPBM010000001">
    <property type="protein sequence ID" value="KAK8602386.1"/>
    <property type="molecule type" value="Genomic_DNA"/>
</dbReference>
<evidence type="ECO:0000313" key="3">
    <source>
        <dbReference type="Proteomes" id="UP001472677"/>
    </source>
</evidence>
<organism evidence="2 3">
    <name type="scientific">Hibiscus sabdariffa</name>
    <name type="common">roselle</name>
    <dbReference type="NCBI Taxonomy" id="183260"/>
    <lineage>
        <taxon>Eukaryota</taxon>
        <taxon>Viridiplantae</taxon>
        <taxon>Streptophyta</taxon>
        <taxon>Embryophyta</taxon>
        <taxon>Tracheophyta</taxon>
        <taxon>Spermatophyta</taxon>
        <taxon>Magnoliopsida</taxon>
        <taxon>eudicotyledons</taxon>
        <taxon>Gunneridae</taxon>
        <taxon>Pentapetalae</taxon>
        <taxon>rosids</taxon>
        <taxon>malvids</taxon>
        <taxon>Malvales</taxon>
        <taxon>Malvaceae</taxon>
        <taxon>Malvoideae</taxon>
        <taxon>Hibiscus</taxon>
    </lineage>
</organism>
<sequence>MAGLQLGASSPPSSDHSSEDALNLRLWQMAIAAVAHIYLPSLWSITIFSRFPRTAVKVEQSNEDKPPVVHDCV</sequence>
<comment type="caution">
    <text evidence="2">The sequence shown here is derived from an EMBL/GenBank/DDBJ whole genome shotgun (WGS) entry which is preliminary data.</text>
</comment>
<protein>
    <submittedName>
        <fullName evidence="2">Uncharacterized protein</fullName>
    </submittedName>
</protein>
<proteinExistence type="predicted"/>
<dbReference type="Proteomes" id="UP001472677">
    <property type="component" value="Unassembled WGS sequence"/>
</dbReference>
<feature type="transmembrane region" description="Helical" evidence="1">
    <location>
        <begin position="26"/>
        <end position="48"/>
    </location>
</feature>
<accession>A0ABR2GIR2</accession>
<keyword evidence="1" id="KW-1133">Transmembrane helix</keyword>
<keyword evidence="1" id="KW-0812">Transmembrane</keyword>
<keyword evidence="1" id="KW-0472">Membrane</keyword>
<keyword evidence="3" id="KW-1185">Reference proteome</keyword>
<name>A0ABR2GIR2_9ROSI</name>
<gene>
    <name evidence="2" type="ORF">V6N12_052195</name>
</gene>